<organism evidence="3">
    <name type="scientific">Paenibacillus sp. SYP-B3998</name>
    <dbReference type="NCBI Taxonomy" id="2678564"/>
    <lineage>
        <taxon>Bacteria</taxon>
        <taxon>Bacillati</taxon>
        <taxon>Bacillota</taxon>
        <taxon>Bacilli</taxon>
        <taxon>Bacillales</taxon>
        <taxon>Paenibacillaceae</taxon>
        <taxon>Paenibacillus</taxon>
    </lineage>
</organism>
<proteinExistence type="predicted"/>
<protein>
    <submittedName>
        <fullName evidence="3">Uncharacterized protein</fullName>
    </submittedName>
</protein>
<keyword evidence="2" id="KW-1133">Transmembrane helix</keyword>
<keyword evidence="2" id="KW-0812">Transmembrane</keyword>
<dbReference type="RefSeq" id="WP_163949902.1">
    <property type="nucleotide sequence ID" value="NZ_JAAIKC010000007.1"/>
</dbReference>
<keyword evidence="2" id="KW-0472">Membrane</keyword>
<evidence type="ECO:0000313" key="3">
    <source>
        <dbReference type="EMBL" id="NEW07959.1"/>
    </source>
</evidence>
<dbReference type="AlphaFoldDB" id="A0A6G4A2B1"/>
<evidence type="ECO:0000256" key="2">
    <source>
        <dbReference type="SAM" id="Phobius"/>
    </source>
</evidence>
<name>A0A6G4A2B1_9BACL</name>
<reference evidence="3" key="1">
    <citation type="submission" date="2020-02" db="EMBL/GenBank/DDBJ databases">
        <authorList>
            <person name="Shen X.-R."/>
            <person name="Zhang Y.-X."/>
        </authorList>
    </citation>
    <scope>NUCLEOTIDE SEQUENCE</scope>
    <source>
        <strain evidence="3">SYP-B3998</strain>
    </source>
</reference>
<feature type="transmembrane region" description="Helical" evidence="2">
    <location>
        <begin position="102"/>
        <end position="118"/>
    </location>
</feature>
<evidence type="ECO:0000256" key="1">
    <source>
        <dbReference type="SAM" id="MobiDB-lite"/>
    </source>
</evidence>
<dbReference type="EMBL" id="JAAIKC010000007">
    <property type="protein sequence ID" value="NEW07959.1"/>
    <property type="molecule type" value="Genomic_DNA"/>
</dbReference>
<gene>
    <name evidence="3" type="ORF">GK047_18325</name>
</gene>
<accession>A0A6G4A2B1</accession>
<feature type="region of interest" description="Disordered" evidence="1">
    <location>
        <begin position="31"/>
        <end position="50"/>
    </location>
</feature>
<sequence>MLPRFVTLALVSFITIIALLGAHQYHTHSQAQQATTQADQREVAKQGSPTFFHTNPFGMPGVDRGVRVRSDSNSYAAAQGLTPPTSIKVLSDSNTAAKPPSYLKYFGLLGLLGLLGFVNRSKTEQSK</sequence>
<comment type="caution">
    <text evidence="3">The sequence shown here is derived from an EMBL/GenBank/DDBJ whole genome shotgun (WGS) entry which is preliminary data.</text>
</comment>